<proteinExistence type="predicted"/>
<organism evidence="2">
    <name type="scientific">Pneumocystis jirovecii</name>
    <name type="common">Human pneumocystis pneumonia agent</name>
    <dbReference type="NCBI Taxonomy" id="42068"/>
    <lineage>
        <taxon>Eukaryota</taxon>
        <taxon>Fungi</taxon>
        <taxon>Dikarya</taxon>
        <taxon>Ascomycota</taxon>
        <taxon>Taphrinomycotina</taxon>
        <taxon>Pneumocystomycetes</taxon>
        <taxon>Pneumocystaceae</taxon>
        <taxon>Pneumocystis</taxon>
    </lineage>
</organism>
<dbReference type="InParanoid" id="L0P955"/>
<dbReference type="VEuPathDB" id="FungiDB:PNEJI1_003049"/>
<gene>
    <name evidence="1" type="ORF">PNEJI1_003049</name>
</gene>
<comment type="caution">
    <text evidence="1">The sequence shown here is derived from an EMBL/GenBank/DDBJ whole genome shotgun (WGS) entry which is preliminary data.</text>
</comment>
<evidence type="ECO:0000313" key="2">
    <source>
        <dbReference type="Proteomes" id="UP000010422"/>
    </source>
</evidence>
<accession>L0P955</accession>
<reference evidence="1 2" key="1">
    <citation type="journal article" date="2012" name="MBio">
        <title>De novo assembly of the Pneumocystis jirovecii genome from a single bronchoalveolar lavage fluid specimen from a patient.</title>
        <authorList>
            <person name="Cisse O.H."/>
            <person name="Pagni M."/>
            <person name="Hauser P.M."/>
        </authorList>
    </citation>
    <scope>NUCLEOTIDE SEQUENCE [LARGE SCALE GENOMIC DNA]</scope>
    <source>
        <strain evidence="1 2">SE8</strain>
    </source>
</reference>
<dbReference type="AlphaFoldDB" id="L0P955"/>
<sequence length="202" mass="23615">MVLHNNKWKNKASKKYYEKHNLSLNTNSQQIPVTKETAASSEVENDNFDELPSNTWRYEEAPALVNEESLLDYVKMPAKAFALAEPDIILPQNELLKDRPEKGKIFYQNPESIAYLRHQAENEATLREIKRKYNSRVKARAIKGLNLDIEKPEYNIDDIDELLEKTNIIEQTIDNTISQQKCIHLKTIENKELEEFLDRLLE</sequence>
<dbReference type="EMBL" id="CAKM01000096">
    <property type="protein sequence ID" value="CCJ28629.1"/>
    <property type="molecule type" value="Genomic_DNA"/>
</dbReference>
<name>L0P955_PNEJI</name>
<evidence type="ECO:0000313" key="1">
    <source>
        <dbReference type="EMBL" id="CCJ28629.1"/>
    </source>
</evidence>
<dbReference type="Proteomes" id="UP000010422">
    <property type="component" value="Unassembled WGS sequence"/>
</dbReference>
<protein>
    <submittedName>
        <fullName evidence="1">Uncharacterized protein</fullName>
    </submittedName>
</protein>